<dbReference type="EMBL" id="BDIP01001601">
    <property type="protein sequence ID" value="GIQ84738.1"/>
    <property type="molecule type" value="Genomic_DNA"/>
</dbReference>
<feature type="non-terminal residue" evidence="1">
    <location>
        <position position="1"/>
    </location>
</feature>
<gene>
    <name evidence="1" type="ORF">KIPB_006287</name>
</gene>
<accession>A0A9K3CWV0</accession>
<organism evidence="1 2">
    <name type="scientific">Kipferlia bialata</name>
    <dbReference type="NCBI Taxonomy" id="797122"/>
    <lineage>
        <taxon>Eukaryota</taxon>
        <taxon>Metamonada</taxon>
        <taxon>Carpediemonas-like organisms</taxon>
        <taxon>Kipferlia</taxon>
    </lineage>
</organism>
<sequence>MFSSVWKGVQARMDTSPSVEISHQFQANA</sequence>
<name>A0A9K3CWV0_9EUKA</name>
<proteinExistence type="predicted"/>
<dbReference type="AlphaFoldDB" id="A0A9K3CWV0"/>
<reference evidence="1 2" key="1">
    <citation type="journal article" date="2018" name="PLoS ONE">
        <title>The draft genome of Kipferlia bialata reveals reductive genome evolution in fornicate parasites.</title>
        <authorList>
            <person name="Tanifuji G."/>
            <person name="Takabayashi S."/>
            <person name="Kume K."/>
            <person name="Takagi M."/>
            <person name="Nakayama T."/>
            <person name="Kamikawa R."/>
            <person name="Inagaki Y."/>
            <person name="Hashimoto T."/>
        </authorList>
    </citation>
    <scope>NUCLEOTIDE SEQUENCE [LARGE SCALE GENOMIC DNA]</scope>
    <source>
        <strain evidence="1">NY0173</strain>
    </source>
</reference>
<protein>
    <submittedName>
        <fullName evidence="1">Uncharacterized protein</fullName>
    </submittedName>
</protein>
<comment type="caution">
    <text evidence="1">The sequence shown here is derived from an EMBL/GenBank/DDBJ whole genome shotgun (WGS) entry which is preliminary data.</text>
</comment>
<dbReference type="Proteomes" id="UP000265618">
    <property type="component" value="Unassembled WGS sequence"/>
</dbReference>
<evidence type="ECO:0000313" key="1">
    <source>
        <dbReference type="EMBL" id="GIQ84738.1"/>
    </source>
</evidence>
<keyword evidence="2" id="KW-1185">Reference proteome</keyword>
<evidence type="ECO:0000313" key="2">
    <source>
        <dbReference type="Proteomes" id="UP000265618"/>
    </source>
</evidence>